<feature type="domain" description="Peptidase M56" evidence="2">
    <location>
        <begin position="17"/>
        <end position="345"/>
    </location>
</feature>
<proteinExistence type="predicted"/>
<dbReference type="PANTHER" id="PTHR34978:SF3">
    <property type="entry name" value="SLR0241 PROTEIN"/>
    <property type="match status" value="1"/>
</dbReference>
<dbReference type="CDD" id="cd07341">
    <property type="entry name" value="M56_BlaR1_MecR1_like"/>
    <property type="match status" value="1"/>
</dbReference>
<feature type="transmembrane region" description="Helical" evidence="1">
    <location>
        <begin position="262"/>
        <end position="281"/>
    </location>
</feature>
<keyword evidence="1" id="KW-1133">Transmembrane helix</keyword>
<protein>
    <submittedName>
        <fullName evidence="3">M56 family metallopeptidase</fullName>
    </submittedName>
</protein>
<dbReference type="InterPro" id="IPR052173">
    <property type="entry name" value="Beta-lactam_resp_regulator"/>
</dbReference>
<sequence>MMASLYASVLQIFDWVIRGSFMASILVVLVLFLQFFLKKKLEARWMYLLWLPVALRLLLPWTPESSLSIYNILPEKLVTLGIQQQNQAPLLSSGAWMQSAGKGEIAVEESLFSSPENSKSLDQTSSLIDQRPASALANESSLRWKTSVVTILLLIWLSGVVLLAAKTGYEQTRLKQALRAGRTIETPQLLALFQETKNLIGVTKKVQFVASERIPGPAVVGFYKPVVVISPQLLVTLRQEQLQYILAHECAHIRRQDVAVNWILHIILIFHWFNPFIWLALFKARQDQEMACDAYVLDRLKPQQNHIYGQTIIHVLEHFAGNRQQPGLAGMSSTHEQMKRRLLMIKHFHKKSYSLSILGISTILALSSVSLVDAKPSASSIKQSAVAVAQMDQKTTVITSDSVSKKENKRLSRKEFDKLYKGEAKITIDEFYRLYQLQEKNPDDIYGVYINNKKTNSKGPEVIWYGPVENWFHTYESYMQKADTLKGEFLQRPTTLPEEYTFVEGQIMANLDPKFKKDLREEAAKNGKAVHSKKYTWNTMEGSLIKFINGDNYVIFNFYEIDSKHKEKQKDYKYYQAKKDATNKKPQENELTWYGKDKSYRIVTNADNPLTKEELIILSETMIGRN</sequence>
<evidence type="ECO:0000256" key="1">
    <source>
        <dbReference type="SAM" id="Phobius"/>
    </source>
</evidence>
<dbReference type="PANTHER" id="PTHR34978">
    <property type="entry name" value="POSSIBLE SENSOR-TRANSDUCER PROTEIN BLAR"/>
    <property type="match status" value="1"/>
</dbReference>
<name>A0ABR9B2A8_9BACL</name>
<accession>A0ABR9B2A8</accession>
<evidence type="ECO:0000259" key="2">
    <source>
        <dbReference type="Pfam" id="PF05569"/>
    </source>
</evidence>
<dbReference type="RefSeq" id="WP_192025909.1">
    <property type="nucleotide sequence ID" value="NZ_JACYTN010000012.1"/>
</dbReference>
<organism evidence="3 4">
    <name type="scientific">Paenibacillus arenosi</name>
    <dbReference type="NCBI Taxonomy" id="2774142"/>
    <lineage>
        <taxon>Bacteria</taxon>
        <taxon>Bacillati</taxon>
        <taxon>Bacillota</taxon>
        <taxon>Bacilli</taxon>
        <taxon>Bacillales</taxon>
        <taxon>Paenibacillaceae</taxon>
        <taxon>Paenibacillus</taxon>
    </lineage>
</organism>
<reference evidence="3 4" key="1">
    <citation type="submission" date="2020-09" db="EMBL/GenBank/DDBJ databases">
        <title>Paenibacillus sp. CAU 1523 isolated from sand of Haeundae Beach.</title>
        <authorList>
            <person name="Kim W."/>
        </authorList>
    </citation>
    <scope>NUCLEOTIDE SEQUENCE [LARGE SCALE GENOMIC DNA]</scope>
    <source>
        <strain evidence="3 4">CAU 1523</strain>
    </source>
</reference>
<keyword evidence="4" id="KW-1185">Reference proteome</keyword>
<dbReference type="Gene3D" id="3.30.2010.10">
    <property type="entry name" value="Metalloproteases ('zincins'), catalytic domain"/>
    <property type="match status" value="1"/>
</dbReference>
<keyword evidence="1" id="KW-0812">Transmembrane</keyword>
<dbReference type="Pfam" id="PF05569">
    <property type="entry name" value="Peptidase_M56"/>
    <property type="match status" value="1"/>
</dbReference>
<evidence type="ECO:0000313" key="4">
    <source>
        <dbReference type="Proteomes" id="UP000634529"/>
    </source>
</evidence>
<dbReference type="EMBL" id="JACYTN010000012">
    <property type="protein sequence ID" value="MBD8499580.1"/>
    <property type="molecule type" value="Genomic_DNA"/>
</dbReference>
<feature type="transmembrane region" description="Helical" evidence="1">
    <location>
        <begin position="146"/>
        <end position="165"/>
    </location>
</feature>
<evidence type="ECO:0000313" key="3">
    <source>
        <dbReference type="EMBL" id="MBD8499580.1"/>
    </source>
</evidence>
<keyword evidence="1" id="KW-0472">Membrane</keyword>
<comment type="caution">
    <text evidence="3">The sequence shown here is derived from an EMBL/GenBank/DDBJ whole genome shotgun (WGS) entry which is preliminary data.</text>
</comment>
<dbReference type="InterPro" id="IPR008756">
    <property type="entry name" value="Peptidase_M56"/>
</dbReference>
<feature type="transmembrane region" description="Helical" evidence="1">
    <location>
        <begin position="12"/>
        <end position="33"/>
    </location>
</feature>
<dbReference type="Proteomes" id="UP000634529">
    <property type="component" value="Unassembled WGS sequence"/>
</dbReference>
<gene>
    <name evidence="3" type="ORF">IFO66_14890</name>
</gene>